<dbReference type="Gene3D" id="3.20.20.80">
    <property type="entry name" value="Glycosidases"/>
    <property type="match status" value="1"/>
</dbReference>
<name>A0A1F7FI09_UNCRA</name>
<dbReference type="InterPro" id="IPR010401">
    <property type="entry name" value="AGL/Gdb1"/>
</dbReference>
<evidence type="ECO:0000313" key="2">
    <source>
        <dbReference type="EMBL" id="OGK06355.1"/>
    </source>
</evidence>
<dbReference type="InterPro" id="IPR017853">
    <property type="entry name" value="GH"/>
</dbReference>
<comment type="caution">
    <text evidence="2">The sequence shown here is derived from an EMBL/GenBank/DDBJ whole genome shotgun (WGS) entry which is preliminary data.</text>
</comment>
<dbReference type="InterPro" id="IPR032792">
    <property type="entry name" value="AGL_glucanoTrfase"/>
</dbReference>
<dbReference type="PANTHER" id="PTHR10569:SF2">
    <property type="entry name" value="GLYCOGEN DEBRANCHING ENZYME"/>
    <property type="match status" value="1"/>
</dbReference>
<dbReference type="SUPFAM" id="SSF51445">
    <property type="entry name" value="(Trans)glycosidases"/>
    <property type="match status" value="1"/>
</dbReference>
<dbReference type="GO" id="GO:0004135">
    <property type="term" value="F:amylo-alpha-1,6-glucosidase activity"/>
    <property type="evidence" value="ECO:0007669"/>
    <property type="project" value="InterPro"/>
</dbReference>
<protein>
    <recommendedName>
        <fullName evidence="1">Glycogen debranching enzyme glucanotransferase domain-containing protein</fullName>
    </recommendedName>
</protein>
<dbReference type="PANTHER" id="PTHR10569">
    <property type="entry name" value="GLYCOGEN DEBRANCHING ENZYME"/>
    <property type="match status" value="1"/>
</dbReference>
<proteinExistence type="predicted"/>
<sequence length="575" mass="64299">MAKAAITAKTNKGFARAPVPALKARNIRIGSQGQLKRSWPVAPGAFFRIYQDEPLTLECSFTKKMRAPRVTLRTDLLAAKGKWGDIPFSETGPGACSLSALPRKNGIFRFKLKYSPDNGATWFLDRTPFTKVIVDPVAARDIRQYTLVPTASGRIGEWKAQLSRIRDMGFNVVHLLPVTRMDVSESPYAAADLFSIDPSYLNPNDKRSGLDQFEDFVVDAEKKGIGLCLDLVLNHIGLSSVMAQRTPEWIVPDKNEANGLLRAGCWHMNSWIKWHDLVRINYDHPEPAVKKDLWAYMSAYARFWTTYASYSHGMVRLDNLHASHQEFIAALLEGLHGSFPGLVVQAEYFSDSNTLIKTASESAIALFLANPWEHPFAKDLRKYFAYLHDISSQIRFLTPIATHDTGSIAQLYGKPEAIVPRYFATALMSTGQTGLVQGNEHGLPRKIEFIGRYNKPAIEQPGRFSPVIGKINTLHASYALFHQTGNLEFVDNCHGAIIAALRRDLRPGKDCFLLCANLDTANAYSLAIETASWKRAGKGPVLHEMMDGGRFEAFGHEFRIDLQPCGVKAFWFEYV</sequence>
<dbReference type="GO" id="GO:0005980">
    <property type="term" value="P:glycogen catabolic process"/>
    <property type="evidence" value="ECO:0007669"/>
    <property type="project" value="InterPro"/>
</dbReference>
<accession>A0A1F7FI09</accession>
<dbReference type="AlphaFoldDB" id="A0A1F7FI09"/>
<dbReference type="Proteomes" id="UP000179243">
    <property type="component" value="Unassembled WGS sequence"/>
</dbReference>
<evidence type="ECO:0000259" key="1">
    <source>
        <dbReference type="Pfam" id="PF14701"/>
    </source>
</evidence>
<dbReference type="GO" id="GO:0004134">
    <property type="term" value="F:4-alpha-glucanotransferase activity"/>
    <property type="evidence" value="ECO:0007669"/>
    <property type="project" value="InterPro"/>
</dbReference>
<dbReference type="EMBL" id="MFYX01000033">
    <property type="protein sequence ID" value="OGK06355.1"/>
    <property type="molecule type" value="Genomic_DNA"/>
</dbReference>
<evidence type="ECO:0000313" key="3">
    <source>
        <dbReference type="Proteomes" id="UP000179243"/>
    </source>
</evidence>
<reference evidence="2 3" key="1">
    <citation type="journal article" date="2016" name="Nat. Commun.">
        <title>Thousands of microbial genomes shed light on interconnected biogeochemical processes in an aquifer system.</title>
        <authorList>
            <person name="Anantharaman K."/>
            <person name="Brown C.T."/>
            <person name="Hug L.A."/>
            <person name="Sharon I."/>
            <person name="Castelle C.J."/>
            <person name="Probst A.J."/>
            <person name="Thomas B.C."/>
            <person name="Singh A."/>
            <person name="Wilkins M.J."/>
            <person name="Karaoz U."/>
            <person name="Brodie E.L."/>
            <person name="Williams K.H."/>
            <person name="Hubbard S.S."/>
            <person name="Banfield J.F."/>
        </authorList>
    </citation>
    <scope>NUCLEOTIDE SEQUENCE [LARGE SCALE GENOMIC DNA]</scope>
</reference>
<gene>
    <name evidence="2" type="ORF">A2519_08790</name>
</gene>
<feature type="domain" description="Glycogen debranching enzyme glucanotransferase" evidence="1">
    <location>
        <begin position="140"/>
        <end position="248"/>
    </location>
</feature>
<dbReference type="Pfam" id="PF14701">
    <property type="entry name" value="hDGE_amylase"/>
    <property type="match status" value="1"/>
</dbReference>
<organism evidence="2 3">
    <name type="scientific">Candidatus Raymondbacteria bacterium RIFOXYD12_FULL_49_13</name>
    <dbReference type="NCBI Taxonomy" id="1817890"/>
    <lineage>
        <taxon>Bacteria</taxon>
        <taxon>Raymondiibacteriota</taxon>
    </lineage>
</organism>